<comment type="cofactor">
    <cofactor evidence="1">
        <name>FAD</name>
        <dbReference type="ChEBI" id="CHEBI:57692"/>
    </cofactor>
</comment>
<dbReference type="PROSITE" id="PS51387">
    <property type="entry name" value="FAD_PCMH"/>
    <property type="match status" value="1"/>
</dbReference>
<dbReference type="EC" id="1.1.2.4" evidence="7"/>
<evidence type="ECO:0000256" key="5">
    <source>
        <dbReference type="ARBA" id="ARBA00022946"/>
    </source>
</evidence>
<evidence type="ECO:0000256" key="1">
    <source>
        <dbReference type="ARBA" id="ARBA00001974"/>
    </source>
</evidence>
<dbReference type="Pfam" id="PF02913">
    <property type="entry name" value="FAD-oxidase_C"/>
    <property type="match status" value="1"/>
</dbReference>
<evidence type="ECO:0000256" key="3">
    <source>
        <dbReference type="ARBA" id="ARBA00022630"/>
    </source>
</evidence>
<keyword evidence="3" id="KW-0285">Flavoprotein</keyword>
<dbReference type="PANTHER" id="PTHR11748:SF111">
    <property type="entry name" value="D-LACTATE DEHYDROGENASE, MITOCHONDRIAL-RELATED"/>
    <property type="match status" value="1"/>
</dbReference>
<dbReference type="InterPro" id="IPR016164">
    <property type="entry name" value="FAD-linked_Oxase-like_C"/>
</dbReference>
<protein>
    <recommendedName>
        <fullName evidence="7">D-lactate dehydrogenase (cytochrome)</fullName>
        <ecNumber evidence="7">1.1.2.4</ecNumber>
    </recommendedName>
</protein>
<dbReference type="Pfam" id="PF01565">
    <property type="entry name" value="FAD_binding_4"/>
    <property type="match status" value="1"/>
</dbReference>
<dbReference type="GO" id="GO:0008720">
    <property type="term" value="F:D-lactate dehydrogenase (NAD+) activity"/>
    <property type="evidence" value="ECO:0007669"/>
    <property type="project" value="TreeGrafter"/>
</dbReference>
<feature type="domain" description="FAD-binding PCMH-type" evidence="8">
    <location>
        <begin position="39"/>
        <end position="220"/>
    </location>
</feature>
<keyword evidence="5" id="KW-0809">Transit peptide</keyword>
<dbReference type="InterPro" id="IPR036318">
    <property type="entry name" value="FAD-bd_PCMH-like_sf"/>
</dbReference>
<dbReference type="InterPro" id="IPR006094">
    <property type="entry name" value="Oxid_FAD_bind_N"/>
</dbReference>
<dbReference type="InterPro" id="IPR016169">
    <property type="entry name" value="FAD-bd_PCMH_sub2"/>
</dbReference>
<evidence type="ECO:0000256" key="2">
    <source>
        <dbReference type="ARBA" id="ARBA00008000"/>
    </source>
</evidence>
<dbReference type="InterPro" id="IPR016166">
    <property type="entry name" value="FAD-bd_PCMH"/>
</dbReference>
<dbReference type="SUPFAM" id="SSF55103">
    <property type="entry name" value="FAD-linked oxidases, C-terminal domain"/>
    <property type="match status" value="1"/>
</dbReference>
<comment type="similarity">
    <text evidence="2">Belongs to the FAD-binding oxidoreductase/transferase type 4 family.</text>
</comment>
<reference evidence="9" key="1">
    <citation type="submission" date="2018-07" db="EMBL/GenBank/DDBJ databases">
        <authorList>
            <consortium name="Genoscope - CEA"/>
            <person name="William W."/>
        </authorList>
    </citation>
    <scope>NUCLEOTIDE SEQUENCE</scope>
    <source>
        <strain evidence="9">IK1</strain>
    </source>
</reference>
<accession>A0A653A7C6</accession>
<dbReference type="AlphaFoldDB" id="A0A653A7C6"/>
<organism evidence="9">
    <name type="scientific">Uncultured Desulfatiglans sp</name>
    <dbReference type="NCBI Taxonomy" id="1748965"/>
    <lineage>
        <taxon>Bacteria</taxon>
        <taxon>Pseudomonadati</taxon>
        <taxon>Thermodesulfobacteriota</taxon>
        <taxon>Desulfobacteria</taxon>
        <taxon>Desulfatiglandales</taxon>
        <taxon>Desulfatiglandaceae</taxon>
        <taxon>Desulfatiglans</taxon>
        <taxon>environmental samples</taxon>
    </lineage>
</organism>
<gene>
    <name evidence="9" type="ORF">TRIP_B260008</name>
</gene>
<dbReference type="GO" id="GO:0004458">
    <property type="term" value="F:D-lactate dehydrogenase (cytochrome) activity"/>
    <property type="evidence" value="ECO:0007669"/>
    <property type="project" value="UniProtKB-EC"/>
</dbReference>
<sequence>MKRSIFESVKDIVGEEYVSDNFFEFVNNTLDAYPYELDLDREKLPYVVAKPGSAEEIAEIFKLANREDVPVYPRGSGTGLTGAARAPEAGIVLSTSRLDALEIDTDYGYFECGPGVTVNTVDLALMEEGFFLPVYPGSKLVASMGGMMAGNTSGHIIDACIGKPADYVLGLTVVLPSGEILETGSKGLRKPAGTDLTKFFVGNDGLTGVVTRIRMRLVPARHKAFGIAYFEEPEGVARAVVRLYREKAPPPLFMEFMDRKSTAVGFEHAGLPVPPGCSIFFASLGGSAEEAAGNRDRILQVMDKEHALRAEAIGSIEEWMRIWTAREVIIASLMQKHNGQFTGPEIVSTLPALVDCMTELTRYTEKDPIFDGVPVYLFGHIGALTFHPTAILPKDWENEKKRRLVEAEFEIETEMNLRFGTCGGEWAQFGKRTEFFRRRYGEKAYELVREIKRVFDPNDILCRGVLEGL</sequence>
<keyword evidence="4" id="KW-0274">FAD</keyword>
<keyword evidence="6" id="KW-0560">Oxidoreductase</keyword>
<dbReference type="InterPro" id="IPR004113">
    <property type="entry name" value="FAD-bd_oxidored_4_C"/>
</dbReference>
<proteinExistence type="inferred from homology"/>
<evidence type="ECO:0000259" key="8">
    <source>
        <dbReference type="PROSITE" id="PS51387"/>
    </source>
</evidence>
<dbReference type="GO" id="GO:1903457">
    <property type="term" value="P:lactate catabolic process"/>
    <property type="evidence" value="ECO:0007669"/>
    <property type="project" value="TreeGrafter"/>
</dbReference>
<dbReference type="GO" id="GO:0071949">
    <property type="term" value="F:FAD binding"/>
    <property type="evidence" value="ECO:0007669"/>
    <property type="project" value="InterPro"/>
</dbReference>
<evidence type="ECO:0000256" key="4">
    <source>
        <dbReference type="ARBA" id="ARBA00022827"/>
    </source>
</evidence>
<evidence type="ECO:0000256" key="7">
    <source>
        <dbReference type="ARBA" id="ARBA00038897"/>
    </source>
</evidence>
<dbReference type="SUPFAM" id="SSF56176">
    <property type="entry name" value="FAD-binding/transporter-associated domain-like"/>
    <property type="match status" value="1"/>
</dbReference>
<name>A0A653A7C6_UNCDX</name>
<dbReference type="EMBL" id="UPXX01000019">
    <property type="protein sequence ID" value="VBB43542.1"/>
    <property type="molecule type" value="Genomic_DNA"/>
</dbReference>
<dbReference type="Gene3D" id="3.30.465.10">
    <property type="match status" value="1"/>
</dbReference>
<evidence type="ECO:0000256" key="6">
    <source>
        <dbReference type="ARBA" id="ARBA00023002"/>
    </source>
</evidence>
<evidence type="ECO:0000313" key="9">
    <source>
        <dbReference type="EMBL" id="VBB43542.1"/>
    </source>
</evidence>
<dbReference type="PANTHER" id="PTHR11748">
    <property type="entry name" value="D-LACTATE DEHYDROGENASE"/>
    <property type="match status" value="1"/>
</dbReference>